<dbReference type="Proteomes" id="UP001154329">
    <property type="component" value="Chromosome 2"/>
</dbReference>
<reference evidence="3" key="2">
    <citation type="submission" date="2022-10" db="EMBL/GenBank/DDBJ databases">
        <authorList>
            <consortium name="ENA_rothamsted_submissions"/>
            <consortium name="culmorum"/>
            <person name="King R."/>
        </authorList>
    </citation>
    <scope>NUCLEOTIDE SEQUENCE</scope>
</reference>
<feature type="signal peptide" evidence="2">
    <location>
        <begin position="1"/>
        <end position="18"/>
    </location>
</feature>
<name>A0A9P0IVL6_APHGO</name>
<feature type="compositionally biased region" description="Basic and acidic residues" evidence="1">
    <location>
        <begin position="286"/>
        <end position="301"/>
    </location>
</feature>
<gene>
    <name evidence="3" type="ORF">APHIGO_LOCUS4298</name>
</gene>
<feature type="compositionally biased region" description="Basic and acidic residues" evidence="1">
    <location>
        <begin position="384"/>
        <end position="394"/>
    </location>
</feature>
<reference evidence="3" key="1">
    <citation type="submission" date="2022-02" db="EMBL/GenBank/DDBJ databases">
        <authorList>
            <person name="King R."/>
        </authorList>
    </citation>
    <scope>NUCLEOTIDE SEQUENCE</scope>
</reference>
<sequence length="522" mass="56514">MLFAFALTSALAMSAVLGRSSGPIPTQLTFVREERIQGHSDETAQIVDVDGRSSNLKYVMAIQSSSIWTDIKKRSLTIKTGQRLDDELIEKSPVDLSDEELARLKLACHDGLKCVAVDQLLVLKQVREPQADGKLSVRTVITKITQVISRYTKEYHKDVYQYEAVTQSDDPSKVYESVTNIVEDNKELCQINYDASAIVDDKSLPKNVDGEAVGGAVVNNNTSGNYNTIKNLSVDDGTVNSATIEKEPSDTITIYESSPESKIRRTDDHPDDPDMVIVIAPIGKTADSDGNTKNRSPDHLSESTGTPAIVTDGPNGYEVKAPENGARQERARGQYRGRDLNGTSDRSHEPVSTSGGSGSGDEGTPKSNGSRKTRWPRPEVVNRLGKDDQNRRADVVQNNNAIVKNENAGAGGETDSDSDVVTAGSHDHANVWKGFVGNGTFNNGNMEEDDINNGTINEGRIERSSADEGIINVGTVNNGSVNYGASDDLTNNGNAVTLNNSDVEKYLSSVEKMYSTILERLG</sequence>
<feature type="compositionally biased region" description="Basic and acidic residues" evidence="1">
    <location>
        <begin position="326"/>
        <end position="349"/>
    </location>
</feature>
<organism evidence="3 4">
    <name type="scientific">Aphis gossypii</name>
    <name type="common">Cotton aphid</name>
    <dbReference type="NCBI Taxonomy" id="80765"/>
    <lineage>
        <taxon>Eukaryota</taxon>
        <taxon>Metazoa</taxon>
        <taxon>Ecdysozoa</taxon>
        <taxon>Arthropoda</taxon>
        <taxon>Hexapoda</taxon>
        <taxon>Insecta</taxon>
        <taxon>Pterygota</taxon>
        <taxon>Neoptera</taxon>
        <taxon>Paraneoptera</taxon>
        <taxon>Hemiptera</taxon>
        <taxon>Sternorrhyncha</taxon>
        <taxon>Aphidomorpha</taxon>
        <taxon>Aphidoidea</taxon>
        <taxon>Aphididae</taxon>
        <taxon>Aphidini</taxon>
        <taxon>Aphis</taxon>
        <taxon>Aphis</taxon>
    </lineage>
</organism>
<keyword evidence="4" id="KW-1185">Reference proteome</keyword>
<feature type="region of interest" description="Disordered" evidence="1">
    <location>
        <begin position="282"/>
        <end position="394"/>
    </location>
</feature>
<evidence type="ECO:0000256" key="1">
    <source>
        <dbReference type="SAM" id="MobiDB-lite"/>
    </source>
</evidence>
<evidence type="ECO:0000313" key="3">
    <source>
        <dbReference type="EMBL" id="CAH1721196.1"/>
    </source>
</evidence>
<dbReference type="AlphaFoldDB" id="A0A9P0IVL6"/>
<evidence type="ECO:0000256" key="2">
    <source>
        <dbReference type="SAM" id="SignalP"/>
    </source>
</evidence>
<accession>A0A9P0IVL6</accession>
<keyword evidence="2" id="KW-0732">Signal</keyword>
<dbReference type="EMBL" id="OU899035">
    <property type="protein sequence ID" value="CAH1721196.1"/>
    <property type="molecule type" value="Genomic_DNA"/>
</dbReference>
<proteinExistence type="predicted"/>
<evidence type="ECO:0000313" key="4">
    <source>
        <dbReference type="Proteomes" id="UP001154329"/>
    </source>
</evidence>
<feature type="chain" id="PRO_5040411784" evidence="2">
    <location>
        <begin position="19"/>
        <end position="522"/>
    </location>
</feature>
<protein>
    <submittedName>
        <fullName evidence="3">Uncharacterized protein</fullName>
    </submittedName>
</protein>